<name>A0AAD7JGI1_9AGAR</name>
<protein>
    <submittedName>
        <fullName evidence="1">Uncharacterized protein</fullName>
    </submittedName>
</protein>
<evidence type="ECO:0000313" key="2">
    <source>
        <dbReference type="Proteomes" id="UP001215598"/>
    </source>
</evidence>
<organism evidence="1 2">
    <name type="scientific">Mycena metata</name>
    <dbReference type="NCBI Taxonomy" id="1033252"/>
    <lineage>
        <taxon>Eukaryota</taxon>
        <taxon>Fungi</taxon>
        <taxon>Dikarya</taxon>
        <taxon>Basidiomycota</taxon>
        <taxon>Agaricomycotina</taxon>
        <taxon>Agaricomycetes</taxon>
        <taxon>Agaricomycetidae</taxon>
        <taxon>Agaricales</taxon>
        <taxon>Marasmiineae</taxon>
        <taxon>Mycenaceae</taxon>
        <taxon>Mycena</taxon>
    </lineage>
</organism>
<dbReference type="AlphaFoldDB" id="A0AAD7JGI1"/>
<reference evidence="1" key="1">
    <citation type="submission" date="2023-03" db="EMBL/GenBank/DDBJ databases">
        <title>Massive genome expansion in bonnet fungi (Mycena s.s.) driven by repeated elements and novel gene families across ecological guilds.</title>
        <authorList>
            <consortium name="Lawrence Berkeley National Laboratory"/>
            <person name="Harder C.B."/>
            <person name="Miyauchi S."/>
            <person name="Viragh M."/>
            <person name="Kuo A."/>
            <person name="Thoen E."/>
            <person name="Andreopoulos B."/>
            <person name="Lu D."/>
            <person name="Skrede I."/>
            <person name="Drula E."/>
            <person name="Henrissat B."/>
            <person name="Morin E."/>
            <person name="Kohler A."/>
            <person name="Barry K."/>
            <person name="LaButti K."/>
            <person name="Morin E."/>
            <person name="Salamov A."/>
            <person name="Lipzen A."/>
            <person name="Mereny Z."/>
            <person name="Hegedus B."/>
            <person name="Baldrian P."/>
            <person name="Stursova M."/>
            <person name="Weitz H."/>
            <person name="Taylor A."/>
            <person name="Grigoriev I.V."/>
            <person name="Nagy L.G."/>
            <person name="Martin F."/>
            <person name="Kauserud H."/>
        </authorList>
    </citation>
    <scope>NUCLEOTIDE SEQUENCE</scope>
    <source>
        <strain evidence="1">CBHHK182m</strain>
    </source>
</reference>
<dbReference type="EMBL" id="JARKIB010000028">
    <property type="protein sequence ID" value="KAJ7764374.1"/>
    <property type="molecule type" value="Genomic_DNA"/>
</dbReference>
<proteinExistence type="predicted"/>
<dbReference type="Proteomes" id="UP001215598">
    <property type="component" value="Unassembled WGS sequence"/>
</dbReference>
<comment type="caution">
    <text evidence="1">The sequence shown here is derived from an EMBL/GenBank/DDBJ whole genome shotgun (WGS) entry which is preliminary data.</text>
</comment>
<evidence type="ECO:0000313" key="1">
    <source>
        <dbReference type="EMBL" id="KAJ7764374.1"/>
    </source>
</evidence>
<keyword evidence="2" id="KW-1185">Reference proteome</keyword>
<gene>
    <name evidence="1" type="ORF">B0H16DRAFT_1454912</name>
</gene>
<sequence>MAPKKSGKMGVGKKIRTEPHGAHLKHRSFKFDPDEIRTLDIGGLHYSAVQRGHQPVDPRSCRSHGLLTPTTTMVNDAASTVFDLRELCDQIILQIALQPSSGEDLKSIALVNHAFSFSAQSQIFRHVILDPCRIPSLAAFVATPGPAVVAATALMGRLLSILTTSPHLVRAIRRLSILARPEVLALASSLRPPNLREIRFNFGRTEIRDLIALPSVETVELAALPTSAGFQLHHLETLFSASTLQLEALNFTHVCCSPDSPTSISSVTRIRGSRARIKKLTLKDGPWAAQLTDWLVSPECPFDFRHLVDIEIMMHSTLRSPSPLLPPACMTLTRLAFFGVEPTPPLNLSEFPALVQYETDHAYYKSISTLHSDNTVETIVLHVSVVLYESGYATDTLLEIEPYIIDFPLPALRRFEICIRGPLFEGDPLPFEALSEYFRRLEARGVLGFSLNPE</sequence>
<accession>A0AAD7JGI1</accession>